<accession>A0A1I7WYE1</accession>
<reference evidence="2" key="1">
    <citation type="submission" date="2016-11" db="UniProtKB">
        <authorList>
            <consortium name="WormBaseParasite"/>
        </authorList>
    </citation>
    <scope>IDENTIFICATION</scope>
</reference>
<evidence type="ECO:0000313" key="2">
    <source>
        <dbReference type="WBParaSite" id="Hba_10144"/>
    </source>
</evidence>
<dbReference type="WBParaSite" id="Hba_10144">
    <property type="protein sequence ID" value="Hba_10144"/>
    <property type="gene ID" value="Hba_10144"/>
</dbReference>
<organism evidence="1 2">
    <name type="scientific">Heterorhabditis bacteriophora</name>
    <name type="common">Entomopathogenic nematode worm</name>
    <dbReference type="NCBI Taxonomy" id="37862"/>
    <lineage>
        <taxon>Eukaryota</taxon>
        <taxon>Metazoa</taxon>
        <taxon>Ecdysozoa</taxon>
        <taxon>Nematoda</taxon>
        <taxon>Chromadorea</taxon>
        <taxon>Rhabditida</taxon>
        <taxon>Rhabditina</taxon>
        <taxon>Rhabditomorpha</taxon>
        <taxon>Strongyloidea</taxon>
        <taxon>Heterorhabditidae</taxon>
        <taxon>Heterorhabditis</taxon>
    </lineage>
</organism>
<protein>
    <submittedName>
        <fullName evidence="2">COesterase domain-containing protein</fullName>
    </submittedName>
</protein>
<dbReference type="Proteomes" id="UP000095283">
    <property type="component" value="Unplaced"/>
</dbReference>
<evidence type="ECO:0000313" key="1">
    <source>
        <dbReference type="Proteomes" id="UP000095283"/>
    </source>
</evidence>
<proteinExistence type="predicted"/>
<name>A0A1I7WYE1_HETBA</name>
<sequence>MQLDVLSKSRGFASVLSRAGALPQCSQEPGLCLSALKSRGFASVLSRAGALPQCSQEPGLCLNALKSRGFASMLYSHLSSGEEWGNLDASEAFGTVYIFEFSSFFGLQKPFESHSVLVAGHDQNYLPEREVLGQYPS</sequence>
<dbReference type="AlphaFoldDB" id="A0A1I7WYE1"/>
<keyword evidence="1" id="KW-1185">Reference proteome</keyword>